<name>A0ABY9YNU3_9GAMM</name>
<dbReference type="SUPFAM" id="SSF55729">
    <property type="entry name" value="Acyl-CoA N-acyltransferases (Nat)"/>
    <property type="match status" value="1"/>
</dbReference>
<reference evidence="2 3" key="1">
    <citation type="submission" date="2022-12" db="EMBL/GenBank/DDBJ databases">
        <title>Two new species, Stenotrophomonas aracearum and Stenotrophomonas oahuensis, isolated from Anthurium (Araceae family) in Hawaii.</title>
        <authorList>
            <person name="Chunag S.C."/>
            <person name="Dobhal S."/>
            <person name="Alvarez A."/>
            <person name="Arif M."/>
        </authorList>
    </citation>
    <scope>NUCLEOTIDE SEQUENCE [LARGE SCALE GENOMIC DNA]</scope>
    <source>
        <strain evidence="2 3">A5586</strain>
    </source>
</reference>
<feature type="domain" description="N-acetyltransferase" evidence="1">
    <location>
        <begin position="44"/>
        <end position="181"/>
    </location>
</feature>
<dbReference type="EMBL" id="CP115541">
    <property type="protein sequence ID" value="WNH52115.1"/>
    <property type="molecule type" value="Genomic_DNA"/>
</dbReference>
<keyword evidence="3" id="KW-1185">Reference proteome</keyword>
<dbReference type="InterPro" id="IPR016181">
    <property type="entry name" value="Acyl_CoA_acyltransferase"/>
</dbReference>
<proteinExistence type="predicted"/>
<dbReference type="Gene3D" id="3.40.630.30">
    <property type="match status" value="1"/>
</dbReference>
<dbReference type="InterPro" id="IPR000182">
    <property type="entry name" value="GNAT_dom"/>
</dbReference>
<dbReference type="RefSeq" id="WP_311191320.1">
    <property type="nucleotide sequence ID" value="NZ_CP115541.1"/>
</dbReference>
<dbReference type="CDD" id="cd04301">
    <property type="entry name" value="NAT_SF"/>
    <property type="match status" value="1"/>
</dbReference>
<organism evidence="2 3">
    <name type="scientific">Stenotrophomonas oahuensis</name>
    <dbReference type="NCBI Taxonomy" id="3003271"/>
    <lineage>
        <taxon>Bacteria</taxon>
        <taxon>Pseudomonadati</taxon>
        <taxon>Pseudomonadota</taxon>
        <taxon>Gammaproteobacteria</taxon>
        <taxon>Lysobacterales</taxon>
        <taxon>Lysobacteraceae</taxon>
        <taxon>Stenotrophomonas</taxon>
    </lineage>
</organism>
<evidence type="ECO:0000313" key="3">
    <source>
        <dbReference type="Proteomes" id="UP001302072"/>
    </source>
</evidence>
<accession>A0ABY9YNU3</accession>
<gene>
    <name evidence="2" type="ORF">PDM29_17510</name>
</gene>
<dbReference type="Proteomes" id="UP001302072">
    <property type="component" value="Chromosome"/>
</dbReference>
<evidence type="ECO:0000313" key="2">
    <source>
        <dbReference type="EMBL" id="WNH52115.1"/>
    </source>
</evidence>
<evidence type="ECO:0000259" key="1">
    <source>
        <dbReference type="PROSITE" id="PS51186"/>
    </source>
</evidence>
<dbReference type="PROSITE" id="PS51186">
    <property type="entry name" value="GNAT"/>
    <property type="match status" value="1"/>
</dbReference>
<protein>
    <submittedName>
        <fullName evidence="2">GNAT family N-acetyltransferase</fullName>
    </submittedName>
</protein>
<sequence>MTPFSHLAPFPSARCPALTEPPDARWQLRALGQGDLAWLPSLYASTRELELQAVPWPAAAKQTFLAQQFTAQHQHYLAQYPQAQYLAIEYDGEAAGRYYIDESGTDDLLVDISLFPAWRGKGIGGALIQRQQGSSAQRGRGLTLHVMAHNIAAQRLYARLGFEITAGPEDGLYVPMRWQLRA</sequence>
<dbReference type="Pfam" id="PF00583">
    <property type="entry name" value="Acetyltransf_1"/>
    <property type="match status" value="1"/>
</dbReference>